<comment type="caution">
    <text evidence="8">The sequence shown here is derived from an EMBL/GenBank/DDBJ whole genome shotgun (WGS) entry which is preliminary data.</text>
</comment>
<evidence type="ECO:0000256" key="1">
    <source>
        <dbReference type="ARBA" id="ARBA00004651"/>
    </source>
</evidence>
<feature type="domain" description="ABC transmembrane type-1" evidence="7">
    <location>
        <begin position="48"/>
        <end position="169"/>
    </location>
</feature>
<dbReference type="Proteomes" id="UP000239471">
    <property type="component" value="Unassembled WGS sequence"/>
</dbReference>
<feature type="transmembrane region" description="Helical" evidence="6">
    <location>
        <begin position="47"/>
        <end position="68"/>
    </location>
</feature>
<dbReference type="PROSITE" id="PS50929">
    <property type="entry name" value="ABC_TM1F"/>
    <property type="match status" value="1"/>
</dbReference>
<dbReference type="PANTHER" id="PTHR43394:SF1">
    <property type="entry name" value="ATP-BINDING CASSETTE SUB-FAMILY B MEMBER 10, MITOCHONDRIAL"/>
    <property type="match status" value="1"/>
</dbReference>
<dbReference type="InterPro" id="IPR036640">
    <property type="entry name" value="ABC1_TM_sf"/>
</dbReference>
<dbReference type="PANTHER" id="PTHR43394">
    <property type="entry name" value="ATP-DEPENDENT PERMEASE MDL1, MITOCHONDRIAL"/>
    <property type="match status" value="1"/>
</dbReference>
<name>A0A2T0BDW6_9CLOT</name>
<reference evidence="8 9" key="1">
    <citation type="submission" date="2018-03" db="EMBL/GenBank/DDBJ databases">
        <title>Genome sequence of Clostridium vincentii DSM 10228.</title>
        <authorList>
            <person name="Poehlein A."/>
            <person name="Daniel R."/>
        </authorList>
    </citation>
    <scope>NUCLEOTIDE SEQUENCE [LARGE SCALE GENOMIC DNA]</scope>
    <source>
        <strain evidence="8 9">DSM 10228</strain>
    </source>
</reference>
<evidence type="ECO:0000259" key="7">
    <source>
        <dbReference type="PROSITE" id="PS50929"/>
    </source>
</evidence>
<dbReference type="EMBL" id="PVXQ01000020">
    <property type="protein sequence ID" value="PRR82079.1"/>
    <property type="molecule type" value="Genomic_DNA"/>
</dbReference>
<keyword evidence="8" id="KW-0547">Nucleotide-binding</keyword>
<evidence type="ECO:0000313" key="9">
    <source>
        <dbReference type="Proteomes" id="UP000239471"/>
    </source>
</evidence>
<feature type="transmembrane region" description="Helical" evidence="6">
    <location>
        <begin position="88"/>
        <end position="109"/>
    </location>
</feature>
<keyword evidence="3 6" id="KW-1133">Transmembrane helix</keyword>
<keyword evidence="4 6" id="KW-0472">Membrane</keyword>
<evidence type="ECO:0000256" key="2">
    <source>
        <dbReference type="ARBA" id="ARBA00022692"/>
    </source>
</evidence>
<feature type="compositionally biased region" description="Basic and acidic residues" evidence="5">
    <location>
        <begin position="16"/>
        <end position="28"/>
    </location>
</feature>
<evidence type="ECO:0000256" key="6">
    <source>
        <dbReference type="SAM" id="Phobius"/>
    </source>
</evidence>
<dbReference type="AlphaFoldDB" id="A0A2T0BDW6"/>
<protein>
    <submittedName>
        <fullName evidence="8">Putative ABC transporter ATP-binding protein</fullName>
    </submittedName>
</protein>
<organism evidence="8 9">
    <name type="scientific">Clostridium vincentii</name>
    <dbReference type="NCBI Taxonomy" id="52704"/>
    <lineage>
        <taxon>Bacteria</taxon>
        <taxon>Bacillati</taxon>
        <taxon>Bacillota</taxon>
        <taxon>Clostridia</taxon>
        <taxon>Eubacteriales</taxon>
        <taxon>Clostridiaceae</taxon>
        <taxon>Clostridium</taxon>
    </lineage>
</organism>
<comment type="subcellular location">
    <subcellularLocation>
        <location evidence="1">Cell membrane</location>
        <topology evidence="1">Multi-pass membrane protein</topology>
    </subcellularLocation>
</comment>
<keyword evidence="9" id="KW-1185">Reference proteome</keyword>
<accession>A0A2T0BDW6</accession>
<feature type="region of interest" description="Disordered" evidence="5">
    <location>
        <begin position="1"/>
        <end position="28"/>
    </location>
</feature>
<dbReference type="Gene3D" id="1.20.1560.10">
    <property type="entry name" value="ABC transporter type 1, transmembrane domain"/>
    <property type="match status" value="1"/>
</dbReference>
<keyword evidence="8" id="KW-0067">ATP-binding</keyword>
<dbReference type="InterPro" id="IPR039421">
    <property type="entry name" value="Type_1_exporter"/>
</dbReference>
<gene>
    <name evidence="8" type="ORF">CLVI_20140</name>
</gene>
<evidence type="ECO:0000313" key="8">
    <source>
        <dbReference type="EMBL" id="PRR82079.1"/>
    </source>
</evidence>
<evidence type="ECO:0000256" key="5">
    <source>
        <dbReference type="SAM" id="MobiDB-lite"/>
    </source>
</evidence>
<dbReference type="GO" id="GO:0005886">
    <property type="term" value="C:plasma membrane"/>
    <property type="evidence" value="ECO:0007669"/>
    <property type="project" value="UniProtKB-SubCell"/>
</dbReference>
<dbReference type="GO" id="GO:0015421">
    <property type="term" value="F:ABC-type oligopeptide transporter activity"/>
    <property type="evidence" value="ECO:0007669"/>
    <property type="project" value="TreeGrafter"/>
</dbReference>
<sequence>MSNLNRNKKPPMSMESKGDKKPGSKPKNTKETIKRLVEYICIDKLKVILILLFVIINTMCTLLGAYMIRPIINNYILPIDGSNPSLTGLVGALLLMGGILLMGVIAAYFQNRIMMGVSQKAVKEIRRDLFNKVQKLPVRFFDTNNHGDIMSRFTNDVDSIGEMLNNIVI</sequence>
<proteinExistence type="predicted"/>
<dbReference type="InterPro" id="IPR011527">
    <property type="entry name" value="ABC1_TM_dom"/>
</dbReference>
<dbReference type="SUPFAM" id="SSF90123">
    <property type="entry name" value="ABC transporter transmembrane region"/>
    <property type="match status" value="1"/>
</dbReference>
<keyword evidence="2 6" id="KW-0812">Transmembrane</keyword>
<evidence type="ECO:0000256" key="4">
    <source>
        <dbReference type="ARBA" id="ARBA00023136"/>
    </source>
</evidence>
<dbReference type="GO" id="GO:0005524">
    <property type="term" value="F:ATP binding"/>
    <property type="evidence" value="ECO:0007669"/>
    <property type="project" value="UniProtKB-KW"/>
</dbReference>
<dbReference type="Pfam" id="PF00664">
    <property type="entry name" value="ABC_membrane"/>
    <property type="match status" value="1"/>
</dbReference>
<evidence type="ECO:0000256" key="3">
    <source>
        <dbReference type="ARBA" id="ARBA00022989"/>
    </source>
</evidence>